<evidence type="ECO:0000256" key="6">
    <source>
        <dbReference type="SAM" id="MobiDB-lite"/>
    </source>
</evidence>
<feature type="region of interest" description="Disordered" evidence="6">
    <location>
        <begin position="29"/>
        <end position="52"/>
    </location>
</feature>
<dbReference type="GO" id="GO:0005789">
    <property type="term" value="C:endoplasmic reticulum membrane"/>
    <property type="evidence" value="ECO:0007669"/>
    <property type="project" value="UniProtKB-SubCell"/>
</dbReference>
<evidence type="ECO:0000313" key="8">
    <source>
        <dbReference type="EMBL" id="KAK0611351.1"/>
    </source>
</evidence>
<dbReference type="Pfam" id="PF04140">
    <property type="entry name" value="ICMT"/>
    <property type="match status" value="1"/>
</dbReference>
<dbReference type="AlphaFoldDB" id="A0AA39WCT3"/>
<feature type="chain" id="PRO_5041401344" description="Protein-S-isoprenylcysteine O-methyltransferase" evidence="7">
    <location>
        <begin position="20"/>
        <end position="248"/>
    </location>
</feature>
<keyword evidence="9" id="KW-1185">Reference proteome</keyword>
<comment type="similarity">
    <text evidence="5">Belongs to the class VI-like SAM-binding methyltransferase superfamily. Isoprenylcysteine carboxyl methyltransferase family.</text>
</comment>
<keyword evidence="5" id="KW-0256">Endoplasmic reticulum</keyword>
<evidence type="ECO:0000256" key="2">
    <source>
        <dbReference type="ARBA" id="ARBA00022692"/>
    </source>
</evidence>
<dbReference type="EMBL" id="JAULSU010000007">
    <property type="protein sequence ID" value="KAK0611351.1"/>
    <property type="molecule type" value="Genomic_DNA"/>
</dbReference>
<feature type="transmembrane region" description="Helical" evidence="5">
    <location>
        <begin position="62"/>
        <end position="84"/>
    </location>
</feature>
<keyword evidence="5" id="KW-0489">Methyltransferase</keyword>
<sequence length="248" mass="27021">MPSLSQASLALAILTSACASFLVMLPPNPTPKTPSSSPSSSQNQTTPSSDLLREWGLGRPNASAIIFAPPVFLALYTALLALTYPNIPPSLLRHGKANGLNKSLITWSASTAIPLALLLFVAVPLRAAAYWSLGSNFTYTLTTPDGLRTDGLYEYIQHPGYTSFFVLCSCLLWLFFRTDGAQSTWFSPGVYGKVRVLERVVMLPVVVGVLGYAIWGRVVQEEEMLEGLFGGEWRGWSGRTKRFVPGLF</sequence>
<feature type="signal peptide" evidence="7">
    <location>
        <begin position="1"/>
        <end position="19"/>
    </location>
</feature>
<accession>A0AA39WCT3</accession>
<feature type="transmembrane region" description="Helical" evidence="5">
    <location>
        <begin position="104"/>
        <end position="125"/>
    </location>
</feature>
<gene>
    <name evidence="8" type="ORF">B0T14DRAFT_530199</name>
</gene>
<keyword evidence="5" id="KW-0808">Transferase</keyword>
<comment type="subcellular location">
    <subcellularLocation>
        <location evidence="5">Endoplasmic reticulum membrane</location>
        <topology evidence="5">Multi-pass membrane protein</topology>
    </subcellularLocation>
    <subcellularLocation>
        <location evidence="1">Membrane</location>
        <topology evidence="1">Multi-pass membrane protein</topology>
    </subcellularLocation>
</comment>
<keyword evidence="5" id="KW-0949">S-adenosyl-L-methionine</keyword>
<evidence type="ECO:0000313" key="9">
    <source>
        <dbReference type="Proteomes" id="UP001175000"/>
    </source>
</evidence>
<keyword evidence="2 5" id="KW-0812">Transmembrane</keyword>
<evidence type="ECO:0000256" key="5">
    <source>
        <dbReference type="RuleBase" id="RU362022"/>
    </source>
</evidence>
<evidence type="ECO:0000256" key="7">
    <source>
        <dbReference type="SAM" id="SignalP"/>
    </source>
</evidence>
<dbReference type="GO" id="GO:0032259">
    <property type="term" value="P:methylation"/>
    <property type="evidence" value="ECO:0007669"/>
    <property type="project" value="UniProtKB-KW"/>
</dbReference>
<feature type="compositionally biased region" description="Low complexity" evidence="6">
    <location>
        <begin position="33"/>
        <end position="49"/>
    </location>
</feature>
<comment type="caution">
    <text evidence="8">The sequence shown here is derived from an EMBL/GenBank/DDBJ whole genome shotgun (WGS) entry which is preliminary data.</text>
</comment>
<dbReference type="Proteomes" id="UP001175000">
    <property type="component" value="Unassembled WGS sequence"/>
</dbReference>
<keyword evidence="3 5" id="KW-1133">Transmembrane helix</keyword>
<dbReference type="GO" id="GO:0004671">
    <property type="term" value="F:protein C-terminal S-isoprenylcysteine carboxyl O-methyltransferase activity"/>
    <property type="evidence" value="ECO:0007669"/>
    <property type="project" value="UniProtKB-EC"/>
</dbReference>
<feature type="transmembrane region" description="Helical" evidence="5">
    <location>
        <begin position="196"/>
        <end position="215"/>
    </location>
</feature>
<reference evidence="8" key="1">
    <citation type="submission" date="2023-06" db="EMBL/GenBank/DDBJ databases">
        <title>Genome-scale phylogeny and comparative genomics of the fungal order Sordariales.</title>
        <authorList>
            <consortium name="Lawrence Berkeley National Laboratory"/>
            <person name="Hensen N."/>
            <person name="Bonometti L."/>
            <person name="Westerberg I."/>
            <person name="Brannstrom I.O."/>
            <person name="Guillou S."/>
            <person name="Cros-Aarteil S."/>
            <person name="Calhoun S."/>
            <person name="Haridas S."/>
            <person name="Kuo A."/>
            <person name="Mondo S."/>
            <person name="Pangilinan J."/>
            <person name="Riley R."/>
            <person name="Labutti K."/>
            <person name="Andreopoulos B."/>
            <person name="Lipzen A."/>
            <person name="Chen C."/>
            <person name="Yanf M."/>
            <person name="Daum C."/>
            <person name="Ng V."/>
            <person name="Clum A."/>
            <person name="Steindorff A."/>
            <person name="Ohm R."/>
            <person name="Martin F."/>
            <person name="Silar P."/>
            <person name="Natvig D."/>
            <person name="Lalanne C."/>
            <person name="Gautier V."/>
            <person name="Ament-Velasquez S.L."/>
            <person name="Kruys A."/>
            <person name="Hutchinson M.I."/>
            <person name="Powell A.J."/>
            <person name="Barry K."/>
            <person name="Miller A.N."/>
            <person name="Grigoriev I.V."/>
            <person name="Debuchy R."/>
            <person name="Gladieux P."/>
            <person name="Thoren M.H."/>
            <person name="Johannesson H."/>
        </authorList>
    </citation>
    <scope>NUCLEOTIDE SEQUENCE</scope>
    <source>
        <strain evidence="8">CBS 606.72</strain>
    </source>
</reference>
<feature type="transmembrane region" description="Helical" evidence="5">
    <location>
        <begin position="158"/>
        <end position="176"/>
    </location>
</feature>
<keyword evidence="4 5" id="KW-0472">Membrane</keyword>
<name>A0AA39WCT3_9PEZI</name>
<dbReference type="EC" id="2.1.1.100" evidence="5"/>
<dbReference type="Gene3D" id="1.20.120.1630">
    <property type="match status" value="1"/>
</dbReference>
<protein>
    <recommendedName>
        <fullName evidence="5">Protein-S-isoprenylcysteine O-methyltransferase</fullName>
        <ecNumber evidence="5">2.1.1.100</ecNumber>
    </recommendedName>
</protein>
<evidence type="ECO:0000256" key="1">
    <source>
        <dbReference type="ARBA" id="ARBA00004141"/>
    </source>
</evidence>
<dbReference type="InterPro" id="IPR007269">
    <property type="entry name" value="ICMT_MeTrfase"/>
</dbReference>
<keyword evidence="7" id="KW-0732">Signal</keyword>
<evidence type="ECO:0000256" key="3">
    <source>
        <dbReference type="ARBA" id="ARBA00022989"/>
    </source>
</evidence>
<evidence type="ECO:0000256" key="4">
    <source>
        <dbReference type="ARBA" id="ARBA00023136"/>
    </source>
</evidence>
<proteinExistence type="inferred from homology"/>
<comment type="catalytic activity">
    <reaction evidence="5">
        <text>[protein]-C-terminal S-[(2E,6E)-farnesyl]-L-cysteine + S-adenosyl-L-methionine = [protein]-C-terminal S-[(2E,6E)-farnesyl]-L-cysteine methyl ester + S-adenosyl-L-homocysteine</text>
        <dbReference type="Rhea" id="RHEA:21672"/>
        <dbReference type="Rhea" id="RHEA-COMP:12125"/>
        <dbReference type="Rhea" id="RHEA-COMP:12126"/>
        <dbReference type="ChEBI" id="CHEBI:57856"/>
        <dbReference type="ChEBI" id="CHEBI:59789"/>
        <dbReference type="ChEBI" id="CHEBI:90510"/>
        <dbReference type="ChEBI" id="CHEBI:90511"/>
        <dbReference type="EC" id="2.1.1.100"/>
    </reaction>
</comment>
<organism evidence="8 9">
    <name type="scientific">Immersiella caudata</name>
    <dbReference type="NCBI Taxonomy" id="314043"/>
    <lineage>
        <taxon>Eukaryota</taxon>
        <taxon>Fungi</taxon>
        <taxon>Dikarya</taxon>
        <taxon>Ascomycota</taxon>
        <taxon>Pezizomycotina</taxon>
        <taxon>Sordariomycetes</taxon>
        <taxon>Sordariomycetidae</taxon>
        <taxon>Sordariales</taxon>
        <taxon>Lasiosphaeriaceae</taxon>
        <taxon>Immersiella</taxon>
    </lineage>
</organism>